<keyword evidence="4" id="KW-1185">Reference proteome</keyword>
<evidence type="ECO:0000313" key="3">
    <source>
        <dbReference type="EMBL" id="MVT63933.1"/>
    </source>
</evidence>
<dbReference type="PANTHER" id="PTHR43767:SF1">
    <property type="entry name" value="NONRIBOSOMAL PEPTIDE SYNTHASE PES1 (EUROFUNG)-RELATED"/>
    <property type="match status" value="1"/>
</dbReference>
<dbReference type="InterPro" id="IPR045851">
    <property type="entry name" value="AMP-bd_C_sf"/>
</dbReference>
<dbReference type="Pfam" id="PF13193">
    <property type="entry name" value="AMP-binding_C"/>
    <property type="match status" value="1"/>
</dbReference>
<evidence type="ECO:0000313" key="4">
    <source>
        <dbReference type="Proteomes" id="UP000436468"/>
    </source>
</evidence>
<feature type="domain" description="AMP-binding enzyme C-terminal" evidence="2">
    <location>
        <begin position="417"/>
        <end position="489"/>
    </location>
</feature>
<proteinExistence type="predicted"/>
<dbReference type="Gene3D" id="3.40.50.12780">
    <property type="entry name" value="N-terminal domain of ligase-like"/>
    <property type="match status" value="1"/>
</dbReference>
<gene>
    <name evidence="3" type="ORF">GPL21_02225</name>
</gene>
<comment type="caution">
    <text evidence="3">The sequence shown here is derived from an EMBL/GenBank/DDBJ whole genome shotgun (WGS) entry which is preliminary data.</text>
</comment>
<dbReference type="InterPro" id="IPR050237">
    <property type="entry name" value="ATP-dep_AMP-bd_enzyme"/>
</dbReference>
<dbReference type="Gene3D" id="3.30.300.30">
    <property type="match status" value="1"/>
</dbReference>
<dbReference type="AlphaFoldDB" id="A0A844S9D4"/>
<protein>
    <submittedName>
        <fullName evidence="3">AMP-binding protein</fullName>
    </submittedName>
</protein>
<dbReference type="InterPro" id="IPR042099">
    <property type="entry name" value="ANL_N_sf"/>
</dbReference>
<name>A0A844S9D4_9BRAD</name>
<dbReference type="Pfam" id="PF00501">
    <property type="entry name" value="AMP-binding"/>
    <property type="match status" value="1"/>
</dbReference>
<evidence type="ECO:0000259" key="2">
    <source>
        <dbReference type="Pfam" id="PF13193"/>
    </source>
</evidence>
<dbReference type="InterPro" id="IPR020845">
    <property type="entry name" value="AMP-binding_CS"/>
</dbReference>
<dbReference type="EMBL" id="WQNF01000001">
    <property type="protein sequence ID" value="MVT63933.1"/>
    <property type="molecule type" value="Genomic_DNA"/>
</dbReference>
<accession>A0A844S9D4</accession>
<sequence>MVSTESSSMSSKSIHWAGEFCALALRYGNRPAVVDAAGTTSYAELFAKAAGVADALMQAGIGPTDAVATLFRNSADAVAATFGVMLAGAVEVPINPALSSDECAYCLAVSNVRLLITGAALATERAAGGPNSIEVESIERTALDPAAFPQVDGDAPARIVFTSGTTGRPKGAVHSQIGRWTANILLRANLPFRPGTGSNVLLMTPFSHGSSLMTHAYLSSGAAVTLLDGVDPPRVLDILARGACDAMFAPPTVLAKIVAAAGTCQFSSLRAIFCGTAVLKPTLYARVREMFGPVVRVTYGKSEVFNPITVLEAEETESWYASGGEDACVGWPAPGVEIVIRGEDGRPAAAGGDGEVLIRAQHLMTGYLTTDGFSALAPNEFHETGDLGYLDACGRLHLTGRSADVIKSGGYKVAPEEVERLLAPALQPSEVAVVGIPSDYWGEVILAAVENPAPGWEERINRVVPTMTDYKRPRLLIALDELPRNGIGKILRGAIRTDVLSRFRITEGPRPRLEKRS</sequence>
<feature type="domain" description="AMP-dependent synthetase/ligase" evidence="1">
    <location>
        <begin position="25"/>
        <end position="368"/>
    </location>
</feature>
<dbReference type="InterPro" id="IPR025110">
    <property type="entry name" value="AMP-bd_C"/>
</dbReference>
<dbReference type="PANTHER" id="PTHR43767">
    <property type="entry name" value="LONG-CHAIN-FATTY-ACID--COA LIGASE"/>
    <property type="match status" value="1"/>
</dbReference>
<dbReference type="Proteomes" id="UP000436468">
    <property type="component" value="Unassembled WGS sequence"/>
</dbReference>
<dbReference type="GO" id="GO:0016878">
    <property type="term" value="F:acid-thiol ligase activity"/>
    <property type="evidence" value="ECO:0007669"/>
    <property type="project" value="UniProtKB-ARBA"/>
</dbReference>
<reference evidence="3 4" key="1">
    <citation type="submission" date="2019-12" db="EMBL/GenBank/DDBJ databases">
        <title>Draft genome sequences Bradyrhizobium cajani AMBPC1010, Bradyrhizobium pachyrhizi AMBPC1040 and Bradyrhizobium yuanmingense ALSPC3051, three plant growth promoting strains isolated from nodules of Cajanus cajan L. in Dominican Republic.</title>
        <authorList>
            <person name="Flores-Felix J.D."/>
            <person name="Araujo J."/>
            <person name="Diaz-Alcantara C."/>
            <person name="Gonzalez-Andres F."/>
            <person name="Velazquez E."/>
        </authorList>
    </citation>
    <scope>NUCLEOTIDE SEQUENCE [LARGE SCALE GENOMIC DNA]</scope>
    <source>
        <strain evidence="3 4">1040</strain>
    </source>
</reference>
<evidence type="ECO:0000259" key="1">
    <source>
        <dbReference type="Pfam" id="PF00501"/>
    </source>
</evidence>
<dbReference type="PROSITE" id="PS00455">
    <property type="entry name" value="AMP_BINDING"/>
    <property type="match status" value="1"/>
</dbReference>
<organism evidence="3 4">
    <name type="scientific">Bradyrhizobium pachyrhizi</name>
    <dbReference type="NCBI Taxonomy" id="280333"/>
    <lineage>
        <taxon>Bacteria</taxon>
        <taxon>Pseudomonadati</taxon>
        <taxon>Pseudomonadota</taxon>
        <taxon>Alphaproteobacteria</taxon>
        <taxon>Hyphomicrobiales</taxon>
        <taxon>Nitrobacteraceae</taxon>
        <taxon>Bradyrhizobium</taxon>
    </lineage>
</organism>
<dbReference type="InterPro" id="IPR000873">
    <property type="entry name" value="AMP-dep_synth/lig_dom"/>
</dbReference>
<dbReference type="SUPFAM" id="SSF56801">
    <property type="entry name" value="Acetyl-CoA synthetase-like"/>
    <property type="match status" value="1"/>
</dbReference>